<evidence type="ECO:0000256" key="6">
    <source>
        <dbReference type="ARBA" id="ARBA00023136"/>
    </source>
</evidence>
<reference evidence="9 10" key="1">
    <citation type="submission" date="2016-11" db="EMBL/GenBank/DDBJ databases">
        <authorList>
            <person name="Jaros S."/>
            <person name="Januszkiewicz K."/>
            <person name="Wedrychowicz H."/>
        </authorList>
    </citation>
    <scope>NUCLEOTIDE SEQUENCE [LARGE SCALE GENOMIC DNA]</scope>
    <source>
        <strain evidence="9 10">HD4</strain>
    </source>
</reference>
<evidence type="ECO:0000259" key="8">
    <source>
        <dbReference type="PROSITE" id="PS50850"/>
    </source>
</evidence>
<evidence type="ECO:0000313" key="10">
    <source>
        <dbReference type="Proteomes" id="UP000184263"/>
    </source>
</evidence>
<evidence type="ECO:0000256" key="2">
    <source>
        <dbReference type="ARBA" id="ARBA00022448"/>
    </source>
</evidence>
<dbReference type="InterPro" id="IPR020846">
    <property type="entry name" value="MFS_dom"/>
</dbReference>
<name>A0A1M6XV50_SELRU</name>
<feature type="transmembrane region" description="Helical" evidence="7">
    <location>
        <begin position="58"/>
        <end position="78"/>
    </location>
</feature>
<accession>A0A1M6XV50</accession>
<dbReference type="GO" id="GO:0022857">
    <property type="term" value="F:transmembrane transporter activity"/>
    <property type="evidence" value="ECO:0007669"/>
    <property type="project" value="InterPro"/>
</dbReference>
<dbReference type="InterPro" id="IPR011701">
    <property type="entry name" value="MFS"/>
</dbReference>
<feature type="transmembrane region" description="Helical" evidence="7">
    <location>
        <begin position="173"/>
        <end position="194"/>
    </location>
</feature>
<sequence>MGLKGRELMEKEKGINKQLLLLIMATGVFSILNTEMGFIGILPYIAENYQVTVVQAGWLISLFALGVAVAGPTMPLLMSRFNRKWVMVFILGLFTVCSTIAVFAENFYVLLAVRVLPAFFHPVYCAMAFTVAAGLAKTGEEPKMIAKINMGVAAGMVAGVPISNFLAEQFSLAFSMAFFALATWLVMLATLYFMPSMPVKEQLGYGEQLAVLKKPMVWASIAAVIFLNGSIFGVFNYLAEYLGVVSGIAPSLISILLLVYGLCNVGGSMLAGNLLTVRPLMVVKIFPLAVAVIYIALLGGGSIWPVMGLIVVLWGILGGINANINQYWIASAAPEAPDFANGLFLTAANMGCMLGTTVSGQFIDAWGTQYVVLGGLLFCLLAALTVWVQCYRQRSNPQLMVQTEQ</sequence>
<evidence type="ECO:0000313" key="9">
    <source>
        <dbReference type="EMBL" id="SHL09892.1"/>
    </source>
</evidence>
<protein>
    <submittedName>
        <fullName evidence="9">Predicted arabinose efflux permease, MFS family</fullName>
    </submittedName>
</protein>
<dbReference type="InterPro" id="IPR050189">
    <property type="entry name" value="MFS_Efflux_Transporters"/>
</dbReference>
<feature type="domain" description="Major facilitator superfamily (MFS) profile" evidence="8">
    <location>
        <begin position="19"/>
        <end position="394"/>
    </location>
</feature>
<proteinExistence type="predicted"/>
<dbReference type="SUPFAM" id="SSF103473">
    <property type="entry name" value="MFS general substrate transporter"/>
    <property type="match status" value="1"/>
</dbReference>
<dbReference type="InterPro" id="IPR036259">
    <property type="entry name" value="MFS_trans_sf"/>
</dbReference>
<feature type="transmembrane region" description="Helical" evidence="7">
    <location>
        <begin position="241"/>
        <end position="263"/>
    </location>
</feature>
<evidence type="ECO:0000256" key="7">
    <source>
        <dbReference type="SAM" id="Phobius"/>
    </source>
</evidence>
<keyword evidence="4 7" id="KW-0812">Transmembrane</keyword>
<evidence type="ECO:0000256" key="1">
    <source>
        <dbReference type="ARBA" id="ARBA00004651"/>
    </source>
</evidence>
<dbReference type="PROSITE" id="PS50850">
    <property type="entry name" value="MFS"/>
    <property type="match status" value="1"/>
</dbReference>
<gene>
    <name evidence="9" type="ORF">SAMN05216582_14416</name>
</gene>
<dbReference type="EMBL" id="FRBC01000044">
    <property type="protein sequence ID" value="SHL09892.1"/>
    <property type="molecule type" value="Genomic_DNA"/>
</dbReference>
<dbReference type="Proteomes" id="UP000184263">
    <property type="component" value="Unassembled WGS sequence"/>
</dbReference>
<feature type="transmembrane region" description="Helical" evidence="7">
    <location>
        <begin position="275"/>
        <end position="297"/>
    </location>
</feature>
<dbReference type="RefSeq" id="WP_081372027.1">
    <property type="nucleotide sequence ID" value="NZ_FRBC01000044.1"/>
</dbReference>
<evidence type="ECO:0000256" key="3">
    <source>
        <dbReference type="ARBA" id="ARBA00022475"/>
    </source>
</evidence>
<dbReference type="PANTHER" id="PTHR43124:SF3">
    <property type="entry name" value="CHLORAMPHENICOL EFFLUX PUMP RV0191"/>
    <property type="match status" value="1"/>
</dbReference>
<feature type="transmembrane region" description="Helical" evidence="7">
    <location>
        <begin position="215"/>
        <end position="235"/>
    </location>
</feature>
<keyword evidence="5 7" id="KW-1133">Transmembrane helix</keyword>
<feature type="transmembrane region" description="Helical" evidence="7">
    <location>
        <begin position="148"/>
        <end position="167"/>
    </location>
</feature>
<dbReference type="OrthoDB" id="199773at2"/>
<dbReference type="AlphaFoldDB" id="A0A1M6XV50"/>
<comment type="subcellular location">
    <subcellularLocation>
        <location evidence="1">Cell membrane</location>
        <topology evidence="1">Multi-pass membrane protein</topology>
    </subcellularLocation>
</comment>
<evidence type="ECO:0000256" key="5">
    <source>
        <dbReference type="ARBA" id="ARBA00022989"/>
    </source>
</evidence>
<keyword evidence="6 7" id="KW-0472">Membrane</keyword>
<feature type="transmembrane region" description="Helical" evidence="7">
    <location>
        <begin position="20"/>
        <end position="46"/>
    </location>
</feature>
<dbReference type="Pfam" id="PF07690">
    <property type="entry name" value="MFS_1"/>
    <property type="match status" value="1"/>
</dbReference>
<feature type="transmembrane region" description="Helical" evidence="7">
    <location>
        <begin position="343"/>
        <end position="363"/>
    </location>
</feature>
<feature type="transmembrane region" description="Helical" evidence="7">
    <location>
        <begin position="116"/>
        <end position="136"/>
    </location>
</feature>
<dbReference type="PANTHER" id="PTHR43124">
    <property type="entry name" value="PURINE EFFLUX PUMP PBUE"/>
    <property type="match status" value="1"/>
</dbReference>
<feature type="transmembrane region" description="Helical" evidence="7">
    <location>
        <begin position="369"/>
        <end position="390"/>
    </location>
</feature>
<dbReference type="GO" id="GO:0005886">
    <property type="term" value="C:plasma membrane"/>
    <property type="evidence" value="ECO:0007669"/>
    <property type="project" value="UniProtKB-SubCell"/>
</dbReference>
<feature type="transmembrane region" description="Helical" evidence="7">
    <location>
        <begin position="85"/>
        <end position="104"/>
    </location>
</feature>
<feature type="transmembrane region" description="Helical" evidence="7">
    <location>
        <begin position="303"/>
        <end position="322"/>
    </location>
</feature>
<keyword evidence="3" id="KW-1003">Cell membrane</keyword>
<dbReference type="CDD" id="cd17324">
    <property type="entry name" value="MFS_NepI_like"/>
    <property type="match status" value="1"/>
</dbReference>
<dbReference type="Gene3D" id="1.20.1250.20">
    <property type="entry name" value="MFS general substrate transporter like domains"/>
    <property type="match status" value="1"/>
</dbReference>
<evidence type="ECO:0000256" key="4">
    <source>
        <dbReference type="ARBA" id="ARBA00022692"/>
    </source>
</evidence>
<keyword evidence="2" id="KW-0813">Transport</keyword>
<organism evidence="9 10">
    <name type="scientific">Selenomonas ruminantium</name>
    <dbReference type="NCBI Taxonomy" id="971"/>
    <lineage>
        <taxon>Bacteria</taxon>
        <taxon>Bacillati</taxon>
        <taxon>Bacillota</taxon>
        <taxon>Negativicutes</taxon>
        <taxon>Selenomonadales</taxon>
        <taxon>Selenomonadaceae</taxon>
        <taxon>Selenomonas</taxon>
    </lineage>
</organism>